<keyword evidence="3" id="KW-1185">Reference proteome</keyword>
<keyword evidence="1" id="KW-1133">Transmembrane helix</keyword>
<proteinExistence type="predicted"/>
<dbReference type="EMBL" id="FQXC01000003">
    <property type="protein sequence ID" value="SHH54092.1"/>
    <property type="molecule type" value="Genomic_DNA"/>
</dbReference>
<accession>A0A1M5TTI8</accession>
<organism evidence="2 3">
    <name type="scientific">Marivita hallyeonensis</name>
    <dbReference type="NCBI Taxonomy" id="996342"/>
    <lineage>
        <taxon>Bacteria</taxon>
        <taxon>Pseudomonadati</taxon>
        <taxon>Pseudomonadota</taxon>
        <taxon>Alphaproteobacteria</taxon>
        <taxon>Rhodobacterales</taxon>
        <taxon>Roseobacteraceae</taxon>
        <taxon>Marivita</taxon>
    </lineage>
</organism>
<protein>
    <submittedName>
        <fullName evidence="2">Uncharacterized protein</fullName>
    </submittedName>
</protein>
<reference evidence="2 3" key="1">
    <citation type="submission" date="2016-11" db="EMBL/GenBank/DDBJ databases">
        <authorList>
            <person name="Jaros S."/>
            <person name="Januszkiewicz K."/>
            <person name="Wedrychowicz H."/>
        </authorList>
    </citation>
    <scope>NUCLEOTIDE SEQUENCE [LARGE SCALE GENOMIC DNA]</scope>
    <source>
        <strain evidence="2 3">DSM 29431</strain>
    </source>
</reference>
<sequence>MENLFILVLIAGSGLGTAIMFFAFKKTREKQADYEAFAQRHGWTYAYSPATHNMPSIIEFRDPGDDWSLKLFSGQGSSKHRMEWRSPQGALSDGEAVLGMPLPEKSAAMMQSGGAIGQQILKAALKATIHAVGNTRFDLKIDEANAGDPGGAVMASDGQAHAMDALRRNTDLARFREEQPKAEVPVVIRDEDGLRLRRVGRVKQPEDLIGIIDLGKSLRADLIRDANA</sequence>
<evidence type="ECO:0000256" key="1">
    <source>
        <dbReference type="SAM" id="Phobius"/>
    </source>
</evidence>
<keyword evidence="1" id="KW-0472">Membrane</keyword>
<dbReference type="AlphaFoldDB" id="A0A1M5TTI8"/>
<name>A0A1M5TTI8_9RHOB</name>
<dbReference type="Proteomes" id="UP000184221">
    <property type="component" value="Unassembled WGS sequence"/>
</dbReference>
<keyword evidence="1" id="KW-0812">Transmembrane</keyword>
<dbReference type="RefSeq" id="WP_072777718.1">
    <property type="nucleotide sequence ID" value="NZ_FQXC01000003.1"/>
</dbReference>
<evidence type="ECO:0000313" key="3">
    <source>
        <dbReference type="Proteomes" id="UP000184221"/>
    </source>
</evidence>
<evidence type="ECO:0000313" key="2">
    <source>
        <dbReference type="EMBL" id="SHH54092.1"/>
    </source>
</evidence>
<feature type="transmembrane region" description="Helical" evidence="1">
    <location>
        <begin position="6"/>
        <end position="24"/>
    </location>
</feature>
<dbReference type="OrthoDB" id="7854269at2"/>
<gene>
    <name evidence="2" type="ORF">SAMN05443551_2358</name>
</gene>